<dbReference type="EMBL" id="FZOD01000003">
    <property type="protein sequence ID" value="SNS04961.1"/>
    <property type="molecule type" value="Genomic_DNA"/>
</dbReference>
<keyword evidence="1" id="KW-0175">Coiled coil</keyword>
<dbReference type="AlphaFoldDB" id="A0A239BBM9"/>
<evidence type="ECO:0000313" key="3">
    <source>
        <dbReference type="Proteomes" id="UP000198282"/>
    </source>
</evidence>
<protein>
    <submittedName>
        <fullName evidence="2">Uncharacterized protein</fullName>
    </submittedName>
</protein>
<sequence length="70" mass="7953">MSTREELQEIDEDLTRLRAEAAELRGQVGDIGPTDAVERSTLINMADEREARAAELEARREELLKRLGEE</sequence>
<evidence type="ECO:0000256" key="1">
    <source>
        <dbReference type="SAM" id="Coils"/>
    </source>
</evidence>
<reference evidence="2 3" key="1">
    <citation type="submission" date="2017-06" db="EMBL/GenBank/DDBJ databases">
        <authorList>
            <person name="Kim H.J."/>
            <person name="Triplett B.A."/>
        </authorList>
    </citation>
    <scope>NUCLEOTIDE SEQUENCE [LARGE SCALE GENOMIC DNA]</scope>
    <source>
        <strain evidence="2 3">CGMCC 4.2132</strain>
    </source>
</reference>
<evidence type="ECO:0000313" key="2">
    <source>
        <dbReference type="EMBL" id="SNS04961.1"/>
    </source>
</evidence>
<feature type="coiled-coil region" evidence="1">
    <location>
        <begin position="7"/>
        <end position="66"/>
    </location>
</feature>
<dbReference type="Proteomes" id="UP000198282">
    <property type="component" value="Unassembled WGS sequence"/>
</dbReference>
<proteinExistence type="predicted"/>
<dbReference type="RefSeq" id="WP_089205798.1">
    <property type="nucleotide sequence ID" value="NZ_FZOD01000003.1"/>
</dbReference>
<dbReference type="OrthoDB" id="3542839at2"/>
<organism evidence="2 3">
    <name type="scientific">Streptosporangium subroseum</name>
    <dbReference type="NCBI Taxonomy" id="106412"/>
    <lineage>
        <taxon>Bacteria</taxon>
        <taxon>Bacillati</taxon>
        <taxon>Actinomycetota</taxon>
        <taxon>Actinomycetes</taxon>
        <taxon>Streptosporangiales</taxon>
        <taxon>Streptosporangiaceae</taxon>
        <taxon>Streptosporangium</taxon>
    </lineage>
</organism>
<name>A0A239BBM9_9ACTN</name>
<keyword evidence="3" id="KW-1185">Reference proteome</keyword>
<accession>A0A239BBM9</accession>
<gene>
    <name evidence="2" type="ORF">SAMN05216276_100381</name>
</gene>